<dbReference type="AlphaFoldDB" id="A0A7C8MPP1"/>
<evidence type="ECO:0000313" key="3">
    <source>
        <dbReference type="Proteomes" id="UP000481858"/>
    </source>
</evidence>
<name>A0A7C8MPP1_9PEZI</name>
<keyword evidence="3" id="KW-1185">Reference proteome</keyword>
<evidence type="ECO:0000313" key="2">
    <source>
        <dbReference type="EMBL" id="KAF2967328.1"/>
    </source>
</evidence>
<protein>
    <recommendedName>
        <fullName evidence="4">Transcription factor domain-containing protein</fullName>
    </recommendedName>
</protein>
<organism evidence="2 3">
    <name type="scientific">Xylaria multiplex</name>
    <dbReference type="NCBI Taxonomy" id="323545"/>
    <lineage>
        <taxon>Eukaryota</taxon>
        <taxon>Fungi</taxon>
        <taxon>Dikarya</taxon>
        <taxon>Ascomycota</taxon>
        <taxon>Pezizomycotina</taxon>
        <taxon>Sordariomycetes</taxon>
        <taxon>Xylariomycetidae</taxon>
        <taxon>Xylariales</taxon>
        <taxon>Xylariaceae</taxon>
        <taxon>Xylaria</taxon>
    </lineage>
</organism>
<comment type="caution">
    <text evidence="2">The sequence shown here is derived from an EMBL/GenBank/DDBJ whole genome shotgun (WGS) entry which is preliminary data.</text>
</comment>
<feature type="region of interest" description="Disordered" evidence="1">
    <location>
        <begin position="1"/>
        <end position="27"/>
    </location>
</feature>
<dbReference type="EMBL" id="WUBL01000070">
    <property type="protein sequence ID" value="KAF2967328.1"/>
    <property type="molecule type" value="Genomic_DNA"/>
</dbReference>
<accession>A0A7C8MPP1</accession>
<proteinExistence type="predicted"/>
<sequence>MKSRRSQRPSHSDAIVPITGDASPMMEEGPTWSNSIYRRVKLLDRVAQSTGLIQLTLTENQEISKALKLVIMAFATQWSQGHRRREKMFSTSLDTPDPAQSEDFEDEFEQCFQHSLWEQAKKALEDVASLESYRVVYAELIFGLIQRPWIVKDYSRTSVPGPSVNKGCSDMEDSLAQITEIISQDGPPTYTERASRKMQALKYRFEASETGLFRSNYAYSSQQVESAISNMAPENRGTIGQLYWLAVMFDTVSSSMNGRPVALADEDCQHDAAIRPSATIDQPTDYYWNLQLFAQDNPTNPSTLSWPCPYDSCVKAVTRSAAVKVLLFRYVSYLQNALRKQARGHIIEDIIQKATQIYRYWNITHGAFFRSLIKNYDSVPVRIKSWFPCIHIPWHLGALMLADLIDFVDQNGVGIEDASLERLRVSLAVRIRKSSAIELSDLARITTPQEVGNIPTEQLPGYHFAVNEGSILTEPWTVLLIRAFTKASIFHLSVAEDLRQQEWAILGRESDEYKESLRRCDTCVKALWFLGRKSEMARSLSKILCQVLRSQELKHNSEQAFSNNSI</sequence>
<dbReference type="OrthoDB" id="5958943at2759"/>
<dbReference type="InParanoid" id="A0A7C8MPP1"/>
<gene>
    <name evidence="2" type="ORF">GQX73_g6254</name>
</gene>
<evidence type="ECO:0000256" key="1">
    <source>
        <dbReference type="SAM" id="MobiDB-lite"/>
    </source>
</evidence>
<reference evidence="2 3" key="1">
    <citation type="submission" date="2019-12" db="EMBL/GenBank/DDBJ databases">
        <title>Draft genome sequence of the ascomycete Xylaria multiplex DSM 110363.</title>
        <authorList>
            <person name="Buettner E."/>
            <person name="Kellner H."/>
        </authorList>
    </citation>
    <scope>NUCLEOTIDE SEQUENCE [LARGE SCALE GENOMIC DNA]</scope>
    <source>
        <strain evidence="2 3">DSM 110363</strain>
    </source>
</reference>
<dbReference type="Proteomes" id="UP000481858">
    <property type="component" value="Unassembled WGS sequence"/>
</dbReference>
<evidence type="ECO:0008006" key="4">
    <source>
        <dbReference type="Google" id="ProtNLM"/>
    </source>
</evidence>